<gene>
    <name evidence="1" type="ORF">KZ820_16285</name>
</gene>
<reference evidence="1 2" key="1">
    <citation type="submission" date="2021-07" db="EMBL/GenBank/DDBJ databases">
        <title>Sphingomonas sp.</title>
        <authorList>
            <person name="Feng G."/>
            <person name="Li J."/>
            <person name="Pan M."/>
        </authorList>
    </citation>
    <scope>NUCLEOTIDE SEQUENCE [LARGE SCALE GENOMIC DNA]</scope>
    <source>
        <strain evidence="1 2">RRHST34</strain>
    </source>
</reference>
<keyword evidence="2" id="KW-1185">Reference proteome</keyword>
<evidence type="ECO:0000313" key="2">
    <source>
        <dbReference type="Proteomes" id="UP000759103"/>
    </source>
</evidence>
<evidence type="ECO:0000313" key="1">
    <source>
        <dbReference type="EMBL" id="MBW6532301.1"/>
    </source>
</evidence>
<comment type="caution">
    <text evidence="1">The sequence shown here is derived from an EMBL/GenBank/DDBJ whole genome shotgun (WGS) entry which is preliminary data.</text>
</comment>
<organism evidence="1 2">
    <name type="scientific">Sphingomonas citri</name>
    <dbReference type="NCBI Taxonomy" id="2862499"/>
    <lineage>
        <taxon>Bacteria</taxon>
        <taxon>Pseudomonadati</taxon>
        <taxon>Pseudomonadota</taxon>
        <taxon>Alphaproteobacteria</taxon>
        <taxon>Sphingomonadales</taxon>
        <taxon>Sphingomonadaceae</taxon>
        <taxon>Sphingomonas</taxon>
    </lineage>
</organism>
<accession>A0ABS7BRV1</accession>
<dbReference type="RefSeq" id="WP_219749637.1">
    <property type="nucleotide sequence ID" value="NZ_JAHXZN010000006.1"/>
</dbReference>
<dbReference type="EMBL" id="JAHXZN010000006">
    <property type="protein sequence ID" value="MBW6532301.1"/>
    <property type="molecule type" value="Genomic_DNA"/>
</dbReference>
<sequence length="85" mass="8966">MNSRAITAELDDVTVALVDSIAAARGITSAAFAASAIRDAVAREAAVDGFVQLGIDQVERGETVNHDEVMRALEAMIARHRARCG</sequence>
<dbReference type="Proteomes" id="UP000759103">
    <property type="component" value="Unassembled WGS sequence"/>
</dbReference>
<name>A0ABS7BRV1_9SPHN</name>
<proteinExistence type="predicted"/>
<protein>
    <submittedName>
        <fullName evidence="1">CopG family transcriptional regulator</fullName>
    </submittedName>
</protein>